<feature type="compositionally biased region" description="Polar residues" evidence="1">
    <location>
        <begin position="68"/>
        <end position="84"/>
    </location>
</feature>
<dbReference type="WBParaSite" id="TMUE_2000009398.1">
    <property type="protein sequence ID" value="TMUE_2000009398.1"/>
    <property type="gene ID" value="WBGene00291749"/>
</dbReference>
<proteinExistence type="predicted"/>
<reference evidence="3" key="1">
    <citation type="submission" date="2019-12" db="UniProtKB">
        <authorList>
            <consortium name="WormBaseParasite"/>
        </authorList>
    </citation>
    <scope>IDENTIFICATION</scope>
</reference>
<evidence type="ECO:0000256" key="1">
    <source>
        <dbReference type="SAM" id="MobiDB-lite"/>
    </source>
</evidence>
<dbReference type="Proteomes" id="UP000046395">
    <property type="component" value="Unassembled WGS sequence"/>
</dbReference>
<name>A0A5S6QQE0_TRIMR</name>
<protein>
    <submittedName>
        <fullName evidence="3">Uncharacterized protein</fullName>
    </submittedName>
</protein>
<sequence>MDHYRSSGVLLKFSASNEASSHATLRSHEERDQWKHIALTTPEMSWLPRSMHKSKEILTRTVARSRAYSHSANPASAKSHTAGESDTAGP</sequence>
<evidence type="ECO:0000313" key="3">
    <source>
        <dbReference type="WBParaSite" id="TMUE_2000009398.1"/>
    </source>
</evidence>
<evidence type="ECO:0000313" key="2">
    <source>
        <dbReference type="Proteomes" id="UP000046395"/>
    </source>
</evidence>
<dbReference type="AlphaFoldDB" id="A0A5S6QQE0"/>
<keyword evidence="2" id="KW-1185">Reference proteome</keyword>
<feature type="region of interest" description="Disordered" evidence="1">
    <location>
        <begin position="64"/>
        <end position="90"/>
    </location>
</feature>
<organism evidence="2 3">
    <name type="scientific">Trichuris muris</name>
    <name type="common">Mouse whipworm</name>
    <dbReference type="NCBI Taxonomy" id="70415"/>
    <lineage>
        <taxon>Eukaryota</taxon>
        <taxon>Metazoa</taxon>
        <taxon>Ecdysozoa</taxon>
        <taxon>Nematoda</taxon>
        <taxon>Enoplea</taxon>
        <taxon>Dorylaimia</taxon>
        <taxon>Trichinellida</taxon>
        <taxon>Trichuridae</taxon>
        <taxon>Trichuris</taxon>
    </lineage>
</organism>
<accession>A0A5S6QQE0</accession>